<dbReference type="EC" id="2.7.7.72" evidence="13"/>
<comment type="caution">
    <text evidence="13">The sequence shown here is derived from an EMBL/GenBank/DDBJ whole genome shotgun (WGS) entry which is preliminary data.</text>
</comment>
<dbReference type="Proteomes" id="UP001230005">
    <property type="component" value="Unassembled WGS sequence"/>
</dbReference>
<feature type="domain" description="tRNA nucleotidyltransferase/poly(A) polymerase RNA and SrmB- binding" evidence="11">
    <location>
        <begin position="160"/>
        <end position="192"/>
    </location>
</feature>
<evidence type="ECO:0000256" key="4">
    <source>
        <dbReference type="ARBA" id="ARBA00022695"/>
    </source>
</evidence>
<dbReference type="Gene3D" id="1.10.110.30">
    <property type="match status" value="1"/>
</dbReference>
<feature type="domain" description="CCA-adding enzyme C-terminal" evidence="12">
    <location>
        <begin position="242"/>
        <end position="381"/>
    </location>
</feature>
<evidence type="ECO:0000256" key="6">
    <source>
        <dbReference type="ARBA" id="ARBA00022741"/>
    </source>
</evidence>
<evidence type="ECO:0000256" key="2">
    <source>
        <dbReference type="ARBA" id="ARBA00022679"/>
    </source>
</evidence>
<evidence type="ECO:0000259" key="10">
    <source>
        <dbReference type="Pfam" id="PF01743"/>
    </source>
</evidence>
<keyword evidence="4 13" id="KW-0548">Nucleotidyltransferase</keyword>
<name>A0ABU0A1T2_9BACI</name>
<evidence type="ECO:0000256" key="7">
    <source>
        <dbReference type="ARBA" id="ARBA00022842"/>
    </source>
</evidence>
<comment type="cofactor">
    <cofactor evidence="1">
        <name>Mg(2+)</name>
        <dbReference type="ChEBI" id="CHEBI:18420"/>
    </cofactor>
</comment>
<evidence type="ECO:0000313" key="14">
    <source>
        <dbReference type="Proteomes" id="UP001230005"/>
    </source>
</evidence>
<comment type="similarity">
    <text evidence="9">Belongs to the tRNA nucleotidyltransferase/poly(A) polymerase family.</text>
</comment>
<dbReference type="PANTHER" id="PTHR46173:SF1">
    <property type="entry name" value="CCA TRNA NUCLEOTIDYLTRANSFERASE 1, MITOCHONDRIAL"/>
    <property type="match status" value="1"/>
</dbReference>
<organism evidence="13 14">
    <name type="scientific">Evansella vedderi</name>
    <dbReference type="NCBI Taxonomy" id="38282"/>
    <lineage>
        <taxon>Bacteria</taxon>
        <taxon>Bacillati</taxon>
        <taxon>Bacillota</taxon>
        <taxon>Bacilli</taxon>
        <taxon>Bacillales</taxon>
        <taxon>Bacillaceae</taxon>
        <taxon>Evansella</taxon>
    </lineage>
</organism>
<dbReference type="InterPro" id="IPR032828">
    <property type="entry name" value="PolyA_RNA-bd"/>
</dbReference>
<sequence length="388" mass="45133">MLTWEESAKTVLRKLQDNQYEAYIVGGAVRDKLMKRSIRDVDICTNASVEDLQRIFPRTVDVGVQHGTIIIPIEGKSIEVTQYRNRDRSKLPTLHSDLAMRDFTCNAMAMNINGDLIDPFHGQEAIKNRQLQVVTNSPAPFKEDPLRLLRGVRFSLQLSFSLEKSTKEWMKEYAPLICQPAVERIANELEKIANVILRKRDIQFLLDCKVIRELPYIFPNRDLFQNKLKAMEDTFSISGIMELWSMLSFSQFPEESQRAVNHYKLPRQLKKDILTIIYFVHLSLRKEWTNFALYQLGKVRITSAEKLLALLQGRKLKVEEMISQFDSLPIKSKKEMAVSGKDIMEWYPNKQGEWVGNSLALVEKAIVLNHLPNQKQEIYHWLTKEHKE</sequence>
<dbReference type="EC" id="3.1.4.-" evidence="13"/>
<dbReference type="Pfam" id="PF13735">
    <property type="entry name" value="tRNA_NucTran2_2"/>
    <property type="match status" value="1"/>
</dbReference>
<dbReference type="InterPro" id="IPR043519">
    <property type="entry name" value="NT_sf"/>
</dbReference>
<dbReference type="Gene3D" id="3.30.460.10">
    <property type="entry name" value="Beta Polymerase, domain 2"/>
    <property type="match status" value="1"/>
</dbReference>
<dbReference type="Gene3D" id="1.10.246.80">
    <property type="match status" value="1"/>
</dbReference>
<evidence type="ECO:0000259" key="11">
    <source>
        <dbReference type="Pfam" id="PF12627"/>
    </source>
</evidence>
<evidence type="ECO:0000256" key="3">
    <source>
        <dbReference type="ARBA" id="ARBA00022694"/>
    </source>
</evidence>
<accession>A0ABU0A1T2</accession>
<dbReference type="SUPFAM" id="SSF81301">
    <property type="entry name" value="Nucleotidyltransferase"/>
    <property type="match status" value="1"/>
</dbReference>
<keyword evidence="5" id="KW-0479">Metal-binding</keyword>
<keyword evidence="14" id="KW-1185">Reference proteome</keyword>
<evidence type="ECO:0000256" key="8">
    <source>
        <dbReference type="ARBA" id="ARBA00022884"/>
    </source>
</evidence>
<dbReference type="Pfam" id="PF12627">
    <property type="entry name" value="PolyA_pol_RNAbd"/>
    <property type="match status" value="1"/>
</dbReference>
<dbReference type="Gene3D" id="1.20.58.560">
    <property type="match status" value="1"/>
</dbReference>
<gene>
    <name evidence="13" type="ORF">J2S74_004905</name>
</gene>
<evidence type="ECO:0000313" key="13">
    <source>
        <dbReference type="EMBL" id="MDQ0257447.1"/>
    </source>
</evidence>
<dbReference type="EMBL" id="JAUSUG010000028">
    <property type="protein sequence ID" value="MDQ0257447.1"/>
    <property type="molecule type" value="Genomic_DNA"/>
</dbReference>
<keyword evidence="3" id="KW-0819">tRNA processing</keyword>
<dbReference type="PANTHER" id="PTHR46173">
    <property type="entry name" value="CCA TRNA NUCLEOTIDYLTRANSFERASE 1, MITOCHONDRIAL"/>
    <property type="match status" value="1"/>
</dbReference>
<reference evidence="13 14" key="1">
    <citation type="submission" date="2023-07" db="EMBL/GenBank/DDBJ databases">
        <title>Genomic Encyclopedia of Type Strains, Phase IV (KMG-IV): sequencing the most valuable type-strain genomes for metagenomic binning, comparative biology and taxonomic classification.</title>
        <authorList>
            <person name="Goeker M."/>
        </authorList>
    </citation>
    <scope>NUCLEOTIDE SEQUENCE [LARGE SCALE GENOMIC DNA]</scope>
    <source>
        <strain evidence="13 14">DSM 9768</strain>
    </source>
</reference>
<evidence type="ECO:0000259" key="12">
    <source>
        <dbReference type="Pfam" id="PF13735"/>
    </source>
</evidence>
<protein>
    <submittedName>
        <fullName evidence="13">tRNA nucleotidyltransferase (CCA-adding enzyme)</fullName>
        <ecNumber evidence="13">2.7.7.72</ecNumber>
        <ecNumber evidence="13">3.1.3.-</ecNumber>
        <ecNumber evidence="13">3.1.4.-</ecNumber>
    </submittedName>
</protein>
<dbReference type="InterPro" id="IPR050264">
    <property type="entry name" value="Bact_CCA-adding_enz_type3_sf"/>
</dbReference>
<keyword evidence="2 9" id="KW-0808">Transferase</keyword>
<keyword evidence="8 9" id="KW-0694">RNA-binding</keyword>
<dbReference type="Pfam" id="PF01743">
    <property type="entry name" value="PolyA_pol"/>
    <property type="match status" value="1"/>
</dbReference>
<proteinExistence type="inferred from homology"/>
<feature type="domain" description="Poly A polymerase head" evidence="10">
    <location>
        <begin position="22"/>
        <end position="131"/>
    </location>
</feature>
<evidence type="ECO:0000256" key="1">
    <source>
        <dbReference type="ARBA" id="ARBA00001946"/>
    </source>
</evidence>
<dbReference type="RefSeq" id="WP_307331177.1">
    <property type="nucleotide sequence ID" value="NZ_JAUSUG010000028.1"/>
</dbReference>
<keyword evidence="6" id="KW-0547">Nucleotide-binding</keyword>
<dbReference type="GO" id="GO:0004810">
    <property type="term" value="F:CCA tRNA nucleotidyltransferase activity"/>
    <property type="evidence" value="ECO:0007669"/>
    <property type="project" value="UniProtKB-EC"/>
</dbReference>
<dbReference type="InterPro" id="IPR032810">
    <property type="entry name" value="CCA-adding_enz_C"/>
</dbReference>
<keyword evidence="13" id="KW-0378">Hydrolase</keyword>
<dbReference type="GO" id="GO:0016787">
    <property type="term" value="F:hydrolase activity"/>
    <property type="evidence" value="ECO:0007669"/>
    <property type="project" value="UniProtKB-KW"/>
</dbReference>
<dbReference type="NCBIfam" id="NF009814">
    <property type="entry name" value="PRK13299.1"/>
    <property type="match status" value="1"/>
</dbReference>
<evidence type="ECO:0000256" key="5">
    <source>
        <dbReference type="ARBA" id="ARBA00022723"/>
    </source>
</evidence>
<dbReference type="CDD" id="cd05398">
    <property type="entry name" value="NT_ClassII-CCAase"/>
    <property type="match status" value="1"/>
</dbReference>
<dbReference type="SUPFAM" id="SSF81891">
    <property type="entry name" value="Poly A polymerase C-terminal region-like"/>
    <property type="match status" value="1"/>
</dbReference>
<dbReference type="InterPro" id="IPR002646">
    <property type="entry name" value="PolA_pol_head_dom"/>
</dbReference>
<keyword evidence="7" id="KW-0460">Magnesium</keyword>
<evidence type="ECO:0000256" key="9">
    <source>
        <dbReference type="RuleBase" id="RU003953"/>
    </source>
</evidence>
<dbReference type="EC" id="3.1.3.-" evidence="13"/>